<accession>K1SMI2</accession>
<gene>
    <name evidence="1" type="ORF">OBE_08266</name>
</gene>
<comment type="caution">
    <text evidence="1">The sequence shown here is derived from an EMBL/GenBank/DDBJ whole genome shotgun (WGS) entry which is preliminary data.</text>
</comment>
<protein>
    <submittedName>
        <fullName evidence="1">Uncharacterized protein</fullName>
    </submittedName>
</protein>
<organism evidence="1">
    <name type="scientific">human gut metagenome</name>
    <dbReference type="NCBI Taxonomy" id="408170"/>
    <lineage>
        <taxon>unclassified sequences</taxon>
        <taxon>metagenomes</taxon>
        <taxon>organismal metagenomes</taxon>
    </lineage>
</organism>
<sequence length="127" mass="13852">MKQSLFLAAAAACLLTACNGTATQDAACELERAKATLDTIYARYGVPENCLLRENYPFNADYKAGYLASEDQARPNPYSYLWPFSGTLSAASAILESDSSYRTVVDERVLPGLAEYLDTVRMPAAYS</sequence>
<proteinExistence type="predicted"/>
<feature type="non-terminal residue" evidence="1">
    <location>
        <position position="127"/>
    </location>
</feature>
<evidence type="ECO:0000313" key="1">
    <source>
        <dbReference type="EMBL" id="EKC61862.1"/>
    </source>
</evidence>
<dbReference type="EMBL" id="AJWZ01005700">
    <property type="protein sequence ID" value="EKC61862.1"/>
    <property type="molecule type" value="Genomic_DNA"/>
</dbReference>
<name>K1SMI2_9ZZZZ</name>
<reference evidence="1" key="1">
    <citation type="journal article" date="2013" name="Environ. Microbiol.">
        <title>Microbiota from the distal guts of lean and obese adolescents exhibit partial functional redundancy besides clear differences in community structure.</title>
        <authorList>
            <person name="Ferrer M."/>
            <person name="Ruiz A."/>
            <person name="Lanza F."/>
            <person name="Haange S.B."/>
            <person name="Oberbach A."/>
            <person name="Till H."/>
            <person name="Bargiela R."/>
            <person name="Campoy C."/>
            <person name="Segura M.T."/>
            <person name="Richter M."/>
            <person name="von Bergen M."/>
            <person name="Seifert J."/>
            <person name="Suarez A."/>
        </authorList>
    </citation>
    <scope>NUCLEOTIDE SEQUENCE</scope>
</reference>
<dbReference type="Gene3D" id="1.50.10.20">
    <property type="match status" value="1"/>
</dbReference>
<dbReference type="PROSITE" id="PS51257">
    <property type="entry name" value="PROKAR_LIPOPROTEIN"/>
    <property type="match status" value="1"/>
</dbReference>
<dbReference type="AlphaFoldDB" id="K1SMI2"/>